<dbReference type="InterPro" id="IPR001789">
    <property type="entry name" value="Sig_transdc_resp-reg_receiver"/>
</dbReference>
<dbReference type="GO" id="GO:0003677">
    <property type="term" value="F:DNA binding"/>
    <property type="evidence" value="ECO:0007669"/>
    <property type="project" value="UniProtKB-KW"/>
</dbReference>
<proteinExistence type="predicted"/>
<keyword evidence="4" id="KW-0238">DNA-binding</keyword>
<dbReference type="InterPro" id="IPR007492">
    <property type="entry name" value="LytTR_DNA-bd_dom"/>
</dbReference>
<dbReference type="SMART" id="SM00850">
    <property type="entry name" value="LytTR"/>
    <property type="match status" value="1"/>
</dbReference>
<dbReference type="SUPFAM" id="SSF52172">
    <property type="entry name" value="CheY-like"/>
    <property type="match status" value="1"/>
</dbReference>
<dbReference type="PROSITE" id="PS50930">
    <property type="entry name" value="HTH_LYTTR"/>
    <property type="match status" value="1"/>
</dbReference>
<feature type="modified residue" description="4-aspartylphosphate" evidence="1">
    <location>
        <position position="55"/>
    </location>
</feature>
<feature type="domain" description="Response regulatory" evidence="2">
    <location>
        <begin position="3"/>
        <end position="116"/>
    </location>
</feature>
<evidence type="ECO:0000259" key="3">
    <source>
        <dbReference type="PROSITE" id="PS50930"/>
    </source>
</evidence>
<dbReference type="Proteomes" id="UP001209229">
    <property type="component" value="Unassembled WGS sequence"/>
</dbReference>
<dbReference type="AlphaFoldDB" id="A0AAE3M6E5"/>
<evidence type="ECO:0000313" key="5">
    <source>
        <dbReference type="Proteomes" id="UP001209229"/>
    </source>
</evidence>
<dbReference type="InterPro" id="IPR011006">
    <property type="entry name" value="CheY-like_superfamily"/>
</dbReference>
<dbReference type="PANTHER" id="PTHR37299:SF1">
    <property type="entry name" value="STAGE 0 SPORULATION PROTEIN A HOMOLOG"/>
    <property type="match status" value="1"/>
</dbReference>
<evidence type="ECO:0000259" key="2">
    <source>
        <dbReference type="PROSITE" id="PS50110"/>
    </source>
</evidence>
<name>A0AAE3M6E5_9BACT</name>
<feature type="domain" description="HTH LytTR-type" evidence="3">
    <location>
        <begin position="144"/>
        <end position="247"/>
    </location>
</feature>
<organism evidence="4 5">
    <name type="scientific">Plebeiibacterium sediminum</name>
    <dbReference type="NCBI Taxonomy" id="2992112"/>
    <lineage>
        <taxon>Bacteria</taxon>
        <taxon>Pseudomonadati</taxon>
        <taxon>Bacteroidota</taxon>
        <taxon>Bacteroidia</taxon>
        <taxon>Marinilabiliales</taxon>
        <taxon>Marinilabiliaceae</taxon>
        <taxon>Plebeiibacterium</taxon>
    </lineage>
</organism>
<dbReference type="InterPro" id="IPR046947">
    <property type="entry name" value="LytR-like"/>
</dbReference>
<reference evidence="4" key="1">
    <citation type="submission" date="2022-10" db="EMBL/GenBank/DDBJ databases">
        <authorList>
            <person name="Yu W.X."/>
        </authorList>
    </citation>
    <scope>NUCLEOTIDE SEQUENCE</scope>
    <source>
        <strain evidence="4">AAT</strain>
    </source>
</reference>
<dbReference type="Gene3D" id="3.40.50.2300">
    <property type="match status" value="1"/>
</dbReference>
<sequence>MIKAVLIEDEPQLMETNRLMLKQNFPNIKIVGEADTVSKAINTIQEQQPQLVLLDIELADGNCFQVLNQCRPYTFKPVFITAYNHYAIKAIKFSAIDYILKPVNEFEFCNAINTAITSINEDEIKLQTFNFEQQYNNEAKSKKLLLRTADSLHLVDIKEIIFCRSDNSYTTFFLNDGQKIIVSRSIKEYEEMLSEHDFIRPHQSFLVNLSHVTKIDKTDGGFMVMKNKKEIPISSRRKQMVIDKLDSL</sequence>
<accession>A0AAE3M6E5</accession>
<keyword evidence="5" id="KW-1185">Reference proteome</keyword>
<gene>
    <name evidence="4" type="ORF">OM075_16830</name>
</gene>
<evidence type="ECO:0000313" key="4">
    <source>
        <dbReference type="EMBL" id="MCW3788141.1"/>
    </source>
</evidence>
<dbReference type="PANTHER" id="PTHR37299">
    <property type="entry name" value="TRANSCRIPTIONAL REGULATOR-RELATED"/>
    <property type="match status" value="1"/>
</dbReference>
<dbReference type="PROSITE" id="PS50110">
    <property type="entry name" value="RESPONSE_REGULATORY"/>
    <property type="match status" value="1"/>
</dbReference>
<protein>
    <submittedName>
        <fullName evidence="4">LytTR family DNA-binding domain-containing protein</fullName>
    </submittedName>
</protein>
<dbReference type="Gene3D" id="2.40.50.1020">
    <property type="entry name" value="LytTr DNA-binding domain"/>
    <property type="match status" value="1"/>
</dbReference>
<dbReference type="RefSeq" id="WP_301191702.1">
    <property type="nucleotide sequence ID" value="NZ_JAPDPJ010000045.1"/>
</dbReference>
<dbReference type="GO" id="GO:0000156">
    <property type="term" value="F:phosphorelay response regulator activity"/>
    <property type="evidence" value="ECO:0007669"/>
    <property type="project" value="InterPro"/>
</dbReference>
<dbReference type="Pfam" id="PF04397">
    <property type="entry name" value="LytTR"/>
    <property type="match status" value="1"/>
</dbReference>
<comment type="caution">
    <text evidence="4">The sequence shown here is derived from an EMBL/GenBank/DDBJ whole genome shotgun (WGS) entry which is preliminary data.</text>
</comment>
<dbReference type="EMBL" id="JAPDPJ010000045">
    <property type="protein sequence ID" value="MCW3788141.1"/>
    <property type="molecule type" value="Genomic_DNA"/>
</dbReference>
<evidence type="ECO:0000256" key="1">
    <source>
        <dbReference type="PROSITE-ProRule" id="PRU00169"/>
    </source>
</evidence>
<keyword evidence="1" id="KW-0597">Phosphoprotein</keyword>
<dbReference type="Pfam" id="PF00072">
    <property type="entry name" value="Response_reg"/>
    <property type="match status" value="1"/>
</dbReference>
<dbReference type="SMART" id="SM00448">
    <property type="entry name" value="REC"/>
    <property type="match status" value="1"/>
</dbReference>